<protein>
    <recommendedName>
        <fullName evidence="4">Transmembrane protein</fullName>
    </recommendedName>
</protein>
<gene>
    <name evidence="2" type="ORF">BDV41DRAFT_541329</name>
</gene>
<evidence type="ECO:0000256" key="1">
    <source>
        <dbReference type="SAM" id="Phobius"/>
    </source>
</evidence>
<keyword evidence="1" id="KW-0472">Membrane</keyword>
<keyword evidence="3" id="KW-1185">Reference proteome</keyword>
<reference evidence="3" key="1">
    <citation type="submission" date="2019-04" db="EMBL/GenBank/DDBJ databases">
        <title>Friends and foes A comparative genomics studyof 23 Aspergillus species from section Flavi.</title>
        <authorList>
            <consortium name="DOE Joint Genome Institute"/>
            <person name="Kjaerbolling I."/>
            <person name="Vesth T."/>
            <person name="Frisvad J.C."/>
            <person name="Nybo J.L."/>
            <person name="Theobald S."/>
            <person name="Kildgaard S."/>
            <person name="Isbrandt T."/>
            <person name="Kuo A."/>
            <person name="Sato A."/>
            <person name="Lyhne E.K."/>
            <person name="Kogle M.E."/>
            <person name="Wiebenga A."/>
            <person name="Kun R.S."/>
            <person name="Lubbers R.J."/>
            <person name="Makela M.R."/>
            <person name="Barry K."/>
            <person name="Chovatia M."/>
            <person name="Clum A."/>
            <person name="Daum C."/>
            <person name="Haridas S."/>
            <person name="He G."/>
            <person name="LaButti K."/>
            <person name="Lipzen A."/>
            <person name="Mondo S."/>
            <person name="Riley R."/>
            <person name="Salamov A."/>
            <person name="Simmons B.A."/>
            <person name="Magnuson J.K."/>
            <person name="Henrissat B."/>
            <person name="Mortensen U.H."/>
            <person name="Larsen T.O."/>
            <person name="Devries R.P."/>
            <person name="Grigoriev I.V."/>
            <person name="Machida M."/>
            <person name="Baker S.E."/>
            <person name="Andersen M.R."/>
        </authorList>
    </citation>
    <scope>NUCLEOTIDE SEQUENCE [LARGE SCALE GENOMIC DNA]</scope>
    <source>
        <strain evidence="3">CBS 130015</strain>
    </source>
</reference>
<evidence type="ECO:0000313" key="2">
    <source>
        <dbReference type="EMBL" id="KAE8311754.1"/>
    </source>
</evidence>
<dbReference type="AlphaFoldDB" id="A0A5N6VT18"/>
<sequence>MGHVDMGDEVGLRFYSGVVCGFGYTLVRWALRKLLYLVWVTMILWGILWGAILVPRCRGGSCVVYSVEWSGCFDIVVLELFFGYGFL</sequence>
<dbReference type="EMBL" id="ML738340">
    <property type="protein sequence ID" value="KAE8311754.1"/>
    <property type="molecule type" value="Genomic_DNA"/>
</dbReference>
<dbReference type="Proteomes" id="UP000325433">
    <property type="component" value="Unassembled WGS sequence"/>
</dbReference>
<evidence type="ECO:0000313" key="3">
    <source>
        <dbReference type="Proteomes" id="UP000325433"/>
    </source>
</evidence>
<feature type="transmembrane region" description="Helical" evidence="1">
    <location>
        <begin position="12"/>
        <end position="30"/>
    </location>
</feature>
<evidence type="ECO:0008006" key="4">
    <source>
        <dbReference type="Google" id="ProtNLM"/>
    </source>
</evidence>
<keyword evidence="1" id="KW-1133">Transmembrane helix</keyword>
<keyword evidence="1" id="KW-0812">Transmembrane</keyword>
<proteinExistence type="predicted"/>
<name>A0A5N6VT18_9EURO</name>
<feature type="transmembrane region" description="Helical" evidence="1">
    <location>
        <begin position="62"/>
        <end position="86"/>
    </location>
</feature>
<feature type="transmembrane region" description="Helical" evidence="1">
    <location>
        <begin position="36"/>
        <end position="55"/>
    </location>
</feature>
<accession>A0A5N6VT18</accession>
<organism evidence="2 3">
    <name type="scientific">Aspergillus transmontanensis</name>
    <dbReference type="NCBI Taxonomy" id="1034304"/>
    <lineage>
        <taxon>Eukaryota</taxon>
        <taxon>Fungi</taxon>
        <taxon>Dikarya</taxon>
        <taxon>Ascomycota</taxon>
        <taxon>Pezizomycotina</taxon>
        <taxon>Eurotiomycetes</taxon>
        <taxon>Eurotiomycetidae</taxon>
        <taxon>Eurotiales</taxon>
        <taxon>Aspergillaceae</taxon>
        <taxon>Aspergillus</taxon>
        <taxon>Aspergillus subgen. Circumdati</taxon>
    </lineage>
</organism>